<keyword evidence="4 5" id="KW-0472">Membrane</keyword>
<dbReference type="SUPFAM" id="SSF90123">
    <property type="entry name" value="ABC transporter transmembrane region"/>
    <property type="match status" value="1"/>
</dbReference>
<comment type="subcellular location">
    <subcellularLocation>
        <location evidence="1">Cell membrane</location>
        <topology evidence="1">Multi-pass membrane protein</topology>
    </subcellularLocation>
</comment>
<dbReference type="InterPro" id="IPR036640">
    <property type="entry name" value="ABC1_TM_sf"/>
</dbReference>
<evidence type="ECO:0000256" key="5">
    <source>
        <dbReference type="SAM" id="Phobius"/>
    </source>
</evidence>
<keyword evidence="2 5" id="KW-0812">Transmembrane</keyword>
<keyword evidence="3 5" id="KW-1133">Transmembrane helix</keyword>
<reference evidence="6 7" key="1">
    <citation type="submission" date="2023-07" db="EMBL/GenBank/DDBJ databases">
        <title>Sequencing the genomes of 1000 actinobacteria strains.</title>
        <authorList>
            <person name="Klenk H.-P."/>
        </authorList>
    </citation>
    <scope>NUCLEOTIDE SEQUENCE [LARGE SCALE GENOMIC DNA]</scope>
    <source>
        <strain evidence="6 7">DSM 44508</strain>
    </source>
</reference>
<gene>
    <name evidence="6" type="ORF">J2S37_000598</name>
</gene>
<dbReference type="RefSeq" id="WP_277105101.1">
    <property type="nucleotide sequence ID" value="NZ_BAAAJS010000031.1"/>
</dbReference>
<organism evidence="6 7">
    <name type="scientific">Corynebacterium felinum</name>
    <dbReference type="NCBI Taxonomy" id="131318"/>
    <lineage>
        <taxon>Bacteria</taxon>
        <taxon>Bacillati</taxon>
        <taxon>Actinomycetota</taxon>
        <taxon>Actinomycetes</taxon>
        <taxon>Mycobacteriales</taxon>
        <taxon>Corynebacteriaceae</taxon>
        <taxon>Corynebacterium</taxon>
    </lineage>
</organism>
<evidence type="ECO:0000313" key="7">
    <source>
        <dbReference type="Proteomes" id="UP001183619"/>
    </source>
</evidence>
<dbReference type="EMBL" id="JAVDYF010000001">
    <property type="protein sequence ID" value="MDR7354060.1"/>
    <property type="molecule type" value="Genomic_DNA"/>
</dbReference>
<evidence type="ECO:0000256" key="4">
    <source>
        <dbReference type="ARBA" id="ARBA00023136"/>
    </source>
</evidence>
<keyword evidence="7" id="KW-1185">Reference proteome</keyword>
<feature type="transmembrane region" description="Helical" evidence="5">
    <location>
        <begin position="54"/>
        <end position="74"/>
    </location>
</feature>
<evidence type="ECO:0000256" key="1">
    <source>
        <dbReference type="ARBA" id="ARBA00004651"/>
    </source>
</evidence>
<name>A0ABU2B606_9CORY</name>
<evidence type="ECO:0000256" key="3">
    <source>
        <dbReference type="ARBA" id="ARBA00022989"/>
    </source>
</evidence>
<evidence type="ECO:0000256" key="2">
    <source>
        <dbReference type="ARBA" id="ARBA00022692"/>
    </source>
</evidence>
<dbReference type="Proteomes" id="UP001183619">
    <property type="component" value="Unassembled WGS sequence"/>
</dbReference>
<feature type="transmembrane region" description="Helical" evidence="5">
    <location>
        <begin position="20"/>
        <end position="48"/>
    </location>
</feature>
<protein>
    <submittedName>
        <fullName evidence="6">ABC-type transport system involved in cytochrome bd biosynthesis fused ATPase/permease subunit</fullName>
    </submittedName>
</protein>
<comment type="caution">
    <text evidence="6">The sequence shown here is derived from an EMBL/GenBank/DDBJ whole genome shotgun (WGS) entry which is preliminary data.</text>
</comment>
<evidence type="ECO:0000313" key="6">
    <source>
        <dbReference type="EMBL" id="MDR7354060.1"/>
    </source>
</evidence>
<proteinExistence type="predicted"/>
<sequence>MRLSEVHPFLRRIGVSPVLFLPAVVLGLLATGTSIAVAFLSAAVFRAILNEAEIVHTFSLIAGLTALLLLRPVTEALSLSTQNRLGTTLKLALREAITHGCNAAGPMRSLSY</sequence>
<accession>A0ABU2B606</accession>